<feature type="transmembrane region" description="Helical" evidence="2">
    <location>
        <begin position="214"/>
        <end position="233"/>
    </location>
</feature>
<dbReference type="AlphaFoldDB" id="A0A5C1ADE8"/>
<dbReference type="PANTHER" id="PTHR23028">
    <property type="entry name" value="ACETYLTRANSFERASE"/>
    <property type="match status" value="1"/>
</dbReference>
<feature type="transmembrane region" description="Helical" evidence="2">
    <location>
        <begin position="43"/>
        <end position="68"/>
    </location>
</feature>
<organism evidence="4 5">
    <name type="scientific">Limnoglobus roseus</name>
    <dbReference type="NCBI Taxonomy" id="2598579"/>
    <lineage>
        <taxon>Bacteria</taxon>
        <taxon>Pseudomonadati</taxon>
        <taxon>Planctomycetota</taxon>
        <taxon>Planctomycetia</taxon>
        <taxon>Gemmatales</taxon>
        <taxon>Gemmataceae</taxon>
        <taxon>Limnoglobus</taxon>
    </lineage>
</organism>
<keyword evidence="2" id="KW-1133">Transmembrane helix</keyword>
<feature type="transmembrane region" description="Helical" evidence="2">
    <location>
        <begin position="316"/>
        <end position="336"/>
    </location>
</feature>
<keyword evidence="2" id="KW-0472">Membrane</keyword>
<dbReference type="GO" id="GO:0016747">
    <property type="term" value="F:acyltransferase activity, transferring groups other than amino-acyl groups"/>
    <property type="evidence" value="ECO:0007669"/>
    <property type="project" value="InterPro"/>
</dbReference>
<name>A0A5C1ADE8_9BACT</name>
<dbReference type="Proteomes" id="UP000324974">
    <property type="component" value="Chromosome"/>
</dbReference>
<sequence length="366" mass="39535">MRLRFESVQILRGLACLLVVAYHVASQEVGFGLKFSYLRPLPWFGYAGVDLFFVLSGFIITTTSAASWGRPAALPGYLVRRWWRIFPMYYVALVVAGLVFVVCVPEPLVKGGADELLDTLLLYPQVPSPRILPVAWTLSYEVFFYAAIGVLFLVPKRVGPWLLVAWAAVVVGCAIFDPHPTHRLRIVAGEPFVLEFLAGCAVALCPVKLGPRQATIVAGAAVVWAGTGLWLTYDPDVTRLSTTAPARVAVFGVASALLVLAATGWERAGGRLVWPRLARVGDASYSIYLLHVPMLTAATHLSLAAGMSHSQLGHGVWIALMFLATIAPGLVLHRFVEAPLQKMGKRPRVPDAGSPGSQIEGSRLAA</sequence>
<dbReference type="GO" id="GO:0000271">
    <property type="term" value="P:polysaccharide biosynthetic process"/>
    <property type="evidence" value="ECO:0007669"/>
    <property type="project" value="TreeGrafter"/>
</dbReference>
<dbReference type="InterPro" id="IPR002656">
    <property type="entry name" value="Acyl_transf_3_dom"/>
</dbReference>
<evidence type="ECO:0000313" key="4">
    <source>
        <dbReference type="EMBL" id="QEL16026.1"/>
    </source>
</evidence>
<accession>A0A5C1ADE8</accession>
<dbReference type="PANTHER" id="PTHR23028:SF131">
    <property type="entry name" value="BLR2367 PROTEIN"/>
    <property type="match status" value="1"/>
</dbReference>
<keyword evidence="4" id="KW-0808">Transferase</keyword>
<keyword evidence="2" id="KW-0812">Transmembrane</keyword>
<feature type="transmembrane region" description="Helical" evidence="2">
    <location>
        <begin position="285"/>
        <end position="304"/>
    </location>
</feature>
<feature type="region of interest" description="Disordered" evidence="1">
    <location>
        <begin position="344"/>
        <end position="366"/>
    </location>
</feature>
<dbReference type="GO" id="GO:0016020">
    <property type="term" value="C:membrane"/>
    <property type="evidence" value="ECO:0007669"/>
    <property type="project" value="TreeGrafter"/>
</dbReference>
<keyword evidence="4" id="KW-0012">Acyltransferase</keyword>
<dbReference type="InterPro" id="IPR050879">
    <property type="entry name" value="Acyltransferase_3"/>
</dbReference>
<dbReference type="EMBL" id="CP042425">
    <property type="protein sequence ID" value="QEL16026.1"/>
    <property type="molecule type" value="Genomic_DNA"/>
</dbReference>
<feature type="domain" description="Acyltransferase 3" evidence="3">
    <location>
        <begin position="7"/>
        <end position="330"/>
    </location>
</feature>
<gene>
    <name evidence="4" type="ORF">PX52LOC_02964</name>
</gene>
<dbReference type="RefSeq" id="WP_168218999.1">
    <property type="nucleotide sequence ID" value="NZ_CP042425.1"/>
</dbReference>
<evidence type="ECO:0000259" key="3">
    <source>
        <dbReference type="Pfam" id="PF01757"/>
    </source>
</evidence>
<evidence type="ECO:0000256" key="2">
    <source>
        <dbReference type="SAM" id="Phobius"/>
    </source>
</evidence>
<feature type="transmembrane region" description="Helical" evidence="2">
    <location>
        <begin position="186"/>
        <end position="207"/>
    </location>
</feature>
<feature type="transmembrane region" description="Helical" evidence="2">
    <location>
        <begin position="89"/>
        <end position="108"/>
    </location>
</feature>
<feature type="transmembrane region" description="Helical" evidence="2">
    <location>
        <begin position="245"/>
        <end position="265"/>
    </location>
</feature>
<proteinExistence type="predicted"/>
<dbReference type="Pfam" id="PF01757">
    <property type="entry name" value="Acyl_transf_3"/>
    <property type="match status" value="1"/>
</dbReference>
<evidence type="ECO:0000256" key="1">
    <source>
        <dbReference type="SAM" id="MobiDB-lite"/>
    </source>
</evidence>
<feature type="transmembrane region" description="Helical" evidence="2">
    <location>
        <begin position="161"/>
        <end position="180"/>
    </location>
</feature>
<reference evidence="5" key="1">
    <citation type="submission" date="2019-08" db="EMBL/GenBank/DDBJ databases">
        <title>Limnoglobus roseus gen. nov., sp. nov., a novel freshwater planctomycete with a giant genome from the family Gemmataceae.</title>
        <authorList>
            <person name="Kulichevskaya I.S."/>
            <person name="Naumoff D.G."/>
            <person name="Miroshnikov K."/>
            <person name="Ivanova A."/>
            <person name="Philippov D.A."/>
            <person name="Hakobyan A."/>
            <person name="Rijpstra I.C."/>
            <person name="Sinninghe Damste J.S."/>
            <person name="Liesack W."/>
            <person name="Dedysh S.N."/>
        </authorList>
    </citation>
    <scope>NUCLEOTIDE SEQUENCE [LARGE SCALE GENOMIC DNA]</scope>
    <source>
        <strain evidence="5">PX52</strain>
    </source>
</reference>
<dbReference type="KEGG" id="lrs:PX52LOC_02964"/>
<protein>
    <submittedName>
        <fullName evidence="4">Acyltransferase</fullName>
    </submittedName>
</protein>
<evidence type="ECO:0000313" key="5">
    <source>
        <dbReference type="Proteomes" id="UP000324974"/>
    </source>
</evidence>
<feature type="transmembrane region" description="Helical" evidence="2">
    <location>
        <begin position="131"/>
        <end position="154"/>
    </location>
</feature>
<keyword evidence="5" id="KW-1185">Reference proteome</keyword>